<gene>
    <name evidence="1" type="ORF">F0P96_18765</name>
</gene>
<dbReference type="EMBL" id="VTWU01000008">
    <property type="protein sequence ID" value="KAA9325812.1"/>
    <property type="molecule type" value="Genomic_DNA"/>
</dbReference>
<evidence type="ECO:0000313" key="1">
    <source>
        <dbReference type="EMBL" id="KAA9325812.1"/>
    </source>
</evidence>
<proteinExistence type="predicted"/>
<dbReference type="PROSITE" id="PS51257">
    <property type="entry name" value="PROKAR_LIPOPROTEIN"/>
    <property type="match status" value="1"/>
</dbReference>
<organism evidence="1 2">
    <name type="scientific">Hymenobacter busanensis</name>
    <dbReference type="NCBI Taxonomy" id="2607656"/>
    <lineage>
        <taxon>Bacteria</taxon>
        <taxon>Pseudomonadati</taxon>
        <taxon>Bacteroidota</taxon>
        <taxon>Cytophagia</taxon>
        <taxon>Cytophagales</taxon>
        <taxon>Hymenobacteraceae</taxon>
        <taxon>Hymenobacter</taxon>
    </lineage>
</organism>
<dbReference type="Proteomes" id="UP000326380">
    <property type="component" value="Unassembled WGS sequence"/>
</dbReference>
<comment type="caution">
    <text evidence="1">The sequence shown here is derived from an EMBL/GenBank/DDBJ whole genome shotgun (WGS) entry which is preliminary data.</text>
</comment>
<protein>
    <submittedName>
        <fullName evidence="1">Uncharacterized protein</fullName>
    </submittedName>
</protein>
<sequence>MKTHFAPSLLLTSGLLTLFSACQRSFSGPTPPSISSAPVASAPRTLRFGSGSTYTGYEEVYALQANGRLAHKQGFVSSKAGSWTTLKVPSGQARACFRRFDSLPIDSLCVEASGNHYYFLESQTASGQPVRVVWGAHGATAPRCVRTLHQQLQELVPLTL</sequence>
<accession>A0A7L4ZT95</accession>
<reference evidence="1 2" key="1">
    <citation type="submission" date="2019-09" db="EMBL/GenBank/DDBJ databases">
        <title>Genome sequence of Hymenobacter sp. M3.</title>
        <authorList>
            <person name="Srinivasan S."/>
        </authorList>
    </citation>
    <scope>NUCLEOTIDE SEQUENCE [LARGE SCALE GENOMIC DNA]</scope>
    <source>
        <strain evidence="1 2">M3</strain>
    </source>
</reference>
<dbReference type="AlphaFoldDB" id="A0A7L4ZT95"/>
<name>A0A7L4ZT95_9BACT</name>
<dbReference type="RefSeq" id="WP_151080523.1">
    <property type="nucleotide sequence ID" value="NZ_CP047647.1"/>
</dbReference>
<evidence type="ECO:0000313" key="2">
    <source>
        <dbReference type="Proteomes" id="UP000326380"/>
    </source>
</evidence>
<keyword evidence="2" id="KW-1185">Reference proteome</keyword>